<reference evidence="7" key="2">
    <citation type="submission" date="2021-04" db="EMBL/GenBank/DDBJ databases">
        <authorList>
            <person name="Gilroy R."/>
        </authorList>
    </citation>
    <scope>NUCLEOTIDE SEQUENCE</scope>
    <source>
        <strain evidence="7">CHK187-11901</strain>
    </source>
</reference>
<evidence type="ECO:0000256" key="5">
    <source>
        <dbReference type="ARBA" id="ARBA00022944"/>
    </source>
</evidence>
<keyword evidence="6" id="KW-0472">Membrane</keyword>
<keyword evidence="5" id="KW-0777">Teichoic acid biosynthesis</keyword>
<evidence type="ECO:0000313" key="7">
    <source>
        <dbReference type="EMBL" id="HJC35669.1"/>
    </source>
</evidence>
<protein>
    <submittedName>
        <fullName evidence="7">CDP-glycerol glycerophosphotransferase family protein</fullName>
    </submittedName>
</protein>
<dbReference type="Proteomes" id="UP000823896">
    <property type="component" value="Unassembled WGS sequence"/>
</dbReference>
<evidence type="ECO:0000256" key="3">
    <source>
        <dbReference type="ARBA" id="ARBA00022475"/>
    </source>
</evidence>
<evidence type="ECO:0000256" key="6">
    <source>
        <dbReference type="ARBA" id="ARBA00023136"/>
    </source>
</evidence>
<dbReference type="AlphaFoldDB" id="A0A9D2SVA4"/>
<proteinExistence type="inferred from homology"/>
<keyword evidence="3" id="KW-1003">Cell membrane</keyword>
<dbReference type="InterPro" id="IPR043149">
    <property type="entry name" value="TagF_N"/>
</dbReference>
<gene>
    <name evidence="7" type="ORF">H9702_00865</name>
</gene>
<keyword evidence="4" id="KW-0808">Transferase</keyword>
<reference evidence="7" key="1">
    <citation type="journal article" date="2021" name="PeerJ">
        <title>Extensive microbial diversity within the chicken gut microbiome revealed by metagenomics and culture.</title>
        <authorList>
            <person name="Gilroy R."/>
            <person name="Ravi A."/>
            <person name="Getino M."/>
            <person name="Pursley I."/>
            <person name="Horton D.L."/>
            <person name="Alikhan N.F."/>
            <person name="Baker D."/>
            <person name="Gharbi K."/>
            <person name="Hall N."/>
            <person name="Watson M."/>
            <person name="Adriaenssens E.M."/>
            <person name="Foster-Nyarko E."/>
            <person name="Jarju S."/>
            <person name="Secka A."/>
            <person name="Antonio M."/>
            <person name="Oren A."/>
            <person name="Chaudhuri R.R."/>
            <person name="La Ragione R."/>
            <person name="Hildebrand F."/>
            <person name="Pallen M.J."/>
        </authorList>
    </citation>
    <scope>NUCLEOTIDE SEQUENCE</scope>
    <source>
        <strain evidence="7">CHK187-11901</strain>
    </source>
</reference>
<dbReference type="GO" id="GO:0005886">
    <property type="term" value="C:plasma membrane"/>
    <property type="evidence" value="ECO:0007669"/>
    <property type="project" value="UniProtKB-SubCell"/>
</dbReference>
<evidence type="ECO:0000256" key="4">
    <source>
        <dbReference type="ARBA" id="ARBA00022679"/>
    </source>
</evidence>
<dbReference type="PANTHER" id="PTHR37316">
    <property type="entry name" value="TEICHOIC ACID GLYCEROL-PHOSPHATE PRIMASE"/>
    <property type="match status" value="1"/>
</dbReference>
<dbReference type="Gene3D" id="3.40.50.12580">
    <property type="match status" value="1"/>
</dbReference>
<dbReference type="SUPFAM" id="SSF53756">
    <property type="entry name" value="UDP-Glycosyltransferase/glycogen phosphorylase"/>
    <property type="match status" value="1"/>
</dbReference>
<comment type="caution">
    <text evidence="7">The sequence shown here is derived from an EMBL/GenBank/DDBJ whole genome shotgun (WGS) entry which is preliminary data.</text>
</comment>
<evidence type="ECO:0000256" key="2">
    <source>
        <dbReference type="ARBA" id="ARBA00010488"/>
    </source>
</evidence>
<dbReference type="GO" id="GO:0019350">
    <property type="term" value="P:teichoic acid biosynthetic process"/>
    <property type="evidence" value="ECO:0007669"/>
    <property type="project" value="UniProtKB-KW"/>
</dbReference>
<organism evidence="7 8">
    <name type="scientific">Candidatus Merdibacter merdavium</name>
    <dbReference type="NCBI Taxonomy" id="2838692"/>
    <lineage>
        <taxon>Bacteria</taxon>
        <taxon>Bacillati</taxon>
        <taxon>Bacillota</taxon>
        <taxon>Erysipelotrichia</taxon>
        <taxon>Erysipelotrichales</taxon>
        <taxon>Erysipelotrichaceae</taxon>
        <taxon>Merdibacter</taxon>
    </lineage>
</organism>
<accession>A0A9D2SVA4</accession>
<dbReference type="PANTHER" id="PTHR37316:SF3">
    <property type="entry name" value="TEICHOIC ACID GLYCEROL-PHOSPHATE TRANSFERASE"/>
    <property type="match status" value="1"/>
</dbReference>
<dbReference type="Gene3D" id="3.40.50.11820">
    <property type="match status" value="1"/>
</dbReference>
<comment type="similarity">
    <text evidence="2">Belongs to the CDP-glycerol glycerophosphotransferase family.</text>
</comment>
<sequence length="591" mass="68175">MDVESYTHYQECMKKPLCPGLVLMESHNGMDLASNLFAMARYISGCAQLSSLRLQITCLPENEEWMRQRCAEHGIRAERFVIRESPAYFEALAGAEYLISDVAFHPLLRKRPNQKCIGTWHGTPLKTLGFDFMEDAYVAANQKRGFLLSDMLVMPNAYTWERIRTSYQLDTLFQGQVLFGGYPRNAAFFQPECRERMRQRLDGAGKRIIAYMPTWRGKVIAVRGDEQVRLLQKLLEEIDAGLDDDTLMLCKLHRLAGSGIDFSGFRHIRTFPPQWETYDVLCAADVLVSDYSSVIFDFLCTGRPIALFCYDHEEYVQKRGCYFDPAQLDLPMAHTAKQLLDLLKKEMPAPDQRLCARFVAEDDADSCARICRALFLKEEGITGVSHTLPERKRTLVFVGELAKGRMSDSLFFYLDTLEDEVHITYMNHLFKEKWERLKQFPGIDLMPMYMYQKRYAHVIKEEEGLLARIRETLRKKAAVSQQDLRLLAQQGEREYGRYLYQGKFDVFVRYGGLDIESLKWLAVFPGERHLVLHDVMVEKARNNAEFAFYLRRAAAASDLLIYADHGVLAQSEGAYEQLPARQLVMDLYEGL</sequence>
<dbReference type="InterPro" id="IPR007554">
    <property type="entry name" value="Glycerophosphate_synth"/>
</dbReference>
<name>A0A9D2SVA4_9FIRM</name>
<dbReference type="EMBL" id="DWWM01000005">
    <property type="protein sequence ID" value="HJC35669.1"/>
    <property type="molecule type" value="Genomic_DNA"/>
</dbReference>
<evidence type="ECO:0000313" key="8">
    <source>
        <dbReference type="Proteomes" id="UP000823896"/>
    </source>
</evidence>
<dbReference type="GO" id="GO:0047355">
    <property type="term" value="F:CDP-glycerol glycerophosphotransferase activity"/>
    <property type="evidence" value="ECO:0007669"/>
    <property type="project" value="InterPro"/>
</dbReference>
<evidence type="ECO:0000256" key="1">
    <source>
        <dbReference type="ARBA" id="ARBA00004202"/>
    </source>
</evidence>
<comment type="subcellular location">
    <subcellularLocation>
        <location evidence="1">Cell membrane</location>
        <topology evidence="1">Peripheral membrane protein</topology>
    </subcellularLocation>
</comment>
<dbReference type="Pfam" id="PF04464">
    <property type="entry name" value="Glyphos_transf"/>
    <property type="match status" value="1"/>
</dbReference>
<dbReference type="InterPro" id="IPR051612">
    <property type="entry name" value="Teichoic_Acid_Biosynth"/>
</dbReference>
<dbReference type="InterPro" id="IPR043148">
    <property type="entry name" value="TagF_C"/>
</dbReference>